<dbReference type="GO" id="GO:0043565">
    <property type="term" value="F:sequence-specific DNA binding"/>
    <property type="evidence" value="ECO:0007669"/>
    <property type="project" value="InterPro"/>
</dbReference>
<gene>
    <name evidence="5" type="ORF">BJ960_001888</name>
</gene>
<dbReference type="SUPFAM" id="SSF46689">
    <property type="entry name" value="Homeodomain-like"/>
    <property type="match status" value="1"/>
</dbReference>
<protein>
    <submittedName>
        <fullName evidence="5">AraC-like DNA-binding protein</fullName>
    </submittedName>
</protein>
<organism evidence="5 6">
    <name type="scientific">Leucobacter aridicollis</name>
    <dbReference type="NCBI Taxonomy" id="283878"/>
    <lineage>
        <taxon>Bacteria</taxon>
        <taxon>Bacillati</taxon>
        <taxon>Actinomycetota</taxon>
        <taxon>Actinomycetes</taxon>
        <taxon>Micrococcales</taxon>
        <taxon>Microbacteriaceae</taxon>
        <taxon>Leucobacter</taxon>
    </lineage>
</organism>
<dbReference type="RefSeq" id="WP_185987111.1">
    <property type="nucleotide sequence ID" value="NZ_BAAALZ010000001.1"/>
</dbReference>
<evidence type="ECO:0000256" key="1">
    <source>
        <dbReference type="ARBA" id="ARBA00023015"/>
    </source>
</evidence>
<dbReference type="InterPro" id="IPR011051">
    <property type="entry name" value="RmlC_Cupin_sf"/>
</dbReference>
<evidence type="ECO:0000313" key="6">
    <source>
        <dbReference type="Proteomes" id="UP000586095"/>
    </source>
</evidence>
<dbReference type="SUPFAM" id="SSF51182">
    <property type="entry name" value="RmlC-like cupins"/>
    <property type="match status" value="1"/>
</dbReference>
<dbReference type="PROSITE" id="PS01124">
    <property type="entry name" value="HTH_ARAC_FAMILY_2"/>
    <property type="match status" value="2"/>
</dbReference>
<evidence type="ECO:0000313" key="5">
    <source>
        <dbReference type="EMBL" id="NYD27085.1"/>
    </source>
</evidence>
<keyword evidence="1" id="KW-0805">Transcription regulation</keyword>
<evidence type="ECO:0000256" key="2">
    <source>
        <dbReference type="ARBA" id="ARBA00023125"/>
    </source>
</evidence>
<dbReference type="InterPro" id="IPR018060">
    <property type="entry name" value="HTH_AraC"/>
</dbReference>
<dbReference type="AlphaFoldDB" id="A0A852R6H9"/>
<feature type="domain" description="HTH araC/xylS-type" evidence="4">
    <location>
        <begin position="160"/>
        <end position="231"/>
    </location>
</feature>
<keyword evidence="2 5" id="KW-0238">DNA-binding</keyword>
<name>A0A852R6H9_9MICO</name>
<evidence type="ECO:0000256" key="3">
    <source>
        <dbReference type="ARBA" id="ARBA00023163"/>
    </source>
</evidence>
<comment type="caution">
    <text evidence="5">The sequence shown here is derived from an EMBL/GenBank/DDBJ whole genome shotgun (WGS) entry which is preliminary data.</text>
</comment>
<accession>A0A852R6H9</accession>
<dbReference type="InterPro" id="IPR009057">
    <property type="entry name" value="Homeodomain-like_sf"/>
</dbReference>
<dbReference type="PANTHER" id="PTHR11019">
    <property type="entry name" value="HTH-TYPE TRANSCRIPTIONAL REGULATOR NIMR"/>
    <property type="match status" value="1"/>
</dbReference>
<dbReference type="SMART" id="SM00342">
    <property type="entry name" value="HTH_ARAC"/>
    <property type="match status" value="2"/>
</dbReference>
<evidence type="ECO:0000259" key="4">
    <source>
        <dbReference type="PROSITE" id="PS01124"/>
    </source>
</evidence>
<dbReference type="Pfam" id="PF12833">
    <property type="entry name" value="HTH_18"/>
    <property type="match status" value="2"/>
</dbReference>
<reference evidence="5 6" key="1">
    <citation type="submission" date="2020-07" db="EMBL/GenBank/DDBJ databases">
        <title>Sequencing the genomes of 1000 actinobacteria strains.</title>
        <authorList>
            <person name="Klenk H.-P."/>
        </authorList>
    </citation>
    <scope>NUCLEOTIDE SEQUENCE [LARGE SCALE GENOMIC DNA]</scope>
    <source>
        <strain evidence="5 6">DSM 17380</strain>
    </source>
</reference>
<feature type="domain" description="HTH araC/xylS-type" evidence="4">
    <location>
        <begin position="378"/>
        <end position="477"/>
    </location>
</feature>
<dbReference type="GO" id="GO:0003700">
    <property type="term" value="F:DNA-binding transcription factor activity"/>
    <property type="evidence" value="ECO:0007669"/>
    <property type="project" value="InterPro"/>
</dbReference>
<dbReference type="EMBL" id="JACCBD010000001">
    <property type="protein sequence ID" value="NYD27085.1"/>
    <property type="molecule type" value="Genomic_DNA"/>
</dbReference>
<keyword evidence="6" id="KW-1185">Reference proteome</keyword>
<dbReference type="InterPro" id="IPR018062">
    <property type="entry name" value="HTH_AraC-typ_CS"/>
</dbReference>
<proteinExistence type="predicted"/>
<dbReference type="Gene3D" id="1.10.10.60">
    <property type="entry name" value="Homeodomain-like"/>
    <property type="match status" value="2"/>
</dbReference>
<dbReference type="PANTHER" id="PTHR11019:SF199">
    <property type="entry name" value="HTH-TYPE TRANSCRIPTIONAL REGULATOR NIMR"/>
    <property type="match status" value="1"/>
</dbReference>
<dbReference type="Proteomes" id="UP000586095">
    <property type="component" value="Unassembled WGS sequence"/>
</dbReference>
<dbReference type="PROSITE" id="PS00041">
    <property type="entry name" value="HTH_ARAC_FAMILY_1"/>
    <property type="match status" value="1"/>
</dbReference>
<keyword evidence="3" id="KW-0804">Transcription</keyword>
<sequence length="497" mass="52049">MIGNDTVLPAVQLPPVRLSEPMLYAVLRGSAEVRVGGELLRLNAQDGVWVPAGDLVSVRPARGAIVLPIPVAGGGRTVATRLHVPEASHSNLLHAFADVLGHLDGATGPARLELSGGGPEPLAPPPAPASAELGRLAVLLAEQPGTRLAEAVARTVPGWSVRTVQRRFLAETGWTVAAWVRRQRVRTAARLLADDRDIEWVAHNVGYSGVPAFSRAFAEATGLSPGQWRIRAASASMQVTRAEIGSGAGIDAADRRTWTRVNGAHVAVWAALGGADLVVGSRRIALAEGDAVVIPAGTPNEFSIPRGSLLVPLGFRSARTGPVGAPLRPAAVGGLWTAGLVESVLASYTNVGVVEVDPDRGFAAALAGSDRSPITDDDLLLGRVANLYAREPYLRMADAAARLGVDERALGGTVQRRTGVQFAAWLRLLRMTRARNQLGDGDTPSEISRGLGYAHLPAFSRAFRAVHGAAPAGLGVPNLRPTRAAWGREARVPTTAL</sequence>